<dbReference type="InterPro" id="IPR001254">
    <property type="entry name" value="Trypsin_dom"/>
</dbReference>
<dbReference type="InterPro" id="IPR033116">
    <property type="entry name" value="TRYPSIN_SER"/>
</dbReference>
<feature type="chain" id="PRO_5029572839" description="Peptidase S1 domain-containing protein" evidence="2">
    <location>
        <begin position="21"/>
        <end position="315"/>
    </location>
</feature>
<keyword evidence="2" id="KW-0732">Signal</keyword>
<dbReference type="RefSeq" id="XP_066920865.1">
    <property type="nucleotide sequence ID" value="XM_067064764.1"/>
</dbReference>
<evidence type="ECO:0000259" key="3">
    <source>
        <dbReference type="PROSITE" id="PS50240"/>
    </source>
</evidence>
<sequence>MGRLYIICGLLAAFIALSYGADKCENESWDLTCWRKKKFTQKDMCYKAEGKQKCAETCNLCNEKCGISKVSQSRIVNGVEAKEGAWPWIASLQLQGKHFCGATILTPKWVLAASHCVQPLKNMPNAMDAFTVTLGAHDITKSEPKQQTIKVKRFIIHKDYDTRVMMADIALLELETPAMFNDRVVTPCLPNEGSYPPKDLKCVVAGWGITKFPSSNTASKLQQTILPVVGTPHQGCHNNKEVVCVGNGFTKTSEGKQQPNACQGDSGGPLVCQLPSGQWRLEGVASYVHTYCKYYTAYAPVNKYMPWIKQYVPGL</sequence>
<keyword evidence="1" id="KW-1015">Disulfide bond</keyword>
<dbReference type="GO" id="GO:0006508">
    <property type="term" value="P:proteolysis"/>
    <property type="evidence" value="ECO:0007669"/>
    <property type="project" value="InterPro"/>
</dbReference>
<dbReference type="InterPro" id="IPR009003">
    <property type="entry name" value="Peptidase_S1_PA"/>
</dbReference>
<dbReference type="GeneID" id="136808229"/>
<name>A0A7M5UYA8_9CNID</name>
<dbReference type="PROSITE" id="PS50240">
    <property type="entry name" value="TRYPSIN_DOM"/>
    <property type="match status" value="1"/>
</dbReference>
<dbReference type="PROSITE" id="PS00135">
    <property type="entry name" value="TRYPSIN_SER"/>
    <property type="match status" value="1"/>
</dbReference>
<dbReference type="PRINTS" id="PR00722">
    <property type="entry name" value="CHYMOTRYPSIN"/>
</dbReference>
<feature type="domain" description="Peptidase S1" evidence="3">
    <location>
        <begin position="75"/>
        <end position="313"/>
    </location>
</feature>
<dbReference type="SUPFAM" id="SSF50494">
    <property type="entry name" value="Trypsin-like serine proteases"/>
    <property type="match status" value="1"/>
</dbReference>
<dbReference type="PANTHER" id="PTHR24252:SF7">
    <property type="entry name" value="HYALIN"/>
    <property type="match status" value="1"/>
</dbReference>
<evidence type="ECO:0000313" key="5">
    <source>
        <dbReference type="Proteomes" id="UP000594262"/>
    </source>
</evidence>
<evidence type="ECO:0000256" key="1">
    <source>
        <dbReference type="ARBA" id="ARBA00023157"/>
    </source>
</evidence>
<dbReference type="Proteomes" id="UP000594262">
    <property type="component" value="Unplaced"/>
</dbReference>
<dbReference type="OrthoDB" id="5565075at2759"/>
<dbReference type="InterPro" id="IPR043504">
    <property type="entry name" value="Peptidase_S1_PA_chymotrypsin"/>
</dbReference>
<dbReference type="CDD" id="cd00190">
    <property type="entry name" value="Tryp_SPc"/>
    <property type="match status" value="1"/>
</dbReference>
<dbReference type="Pfam" id="PF00089">
    <property type="entry name" value="Trypsin"/>
    <property type="match status" value="1"/>
</dbReference>
<dbReference type="SMART" id="SM00020">
    <property type="entry name" value="Tryp_SPc"/>
    <property type="match status" value="1"/>
</dbReference>
<evidence type="ECO:0000256" key="2">
    <source>
        <dbReference type="SAM" id="SignalP"/>
    </source>
</evidence>
<dbReference type="EnsemblMetazoa" id="CLYHEMT006356.1">
    <property type="protein sequence ID" value="CLYHEMP006356.1"/>
    <property type="gene ID" value="CLYHEMG006356"/>
</dbReference>
<proteinExistence type="predicted"/>
<dbReference type="GO" id="GO:0004252">
    <property type="term" value="F:serine-type endopeptidase activity"/>
    <property type="evidence" value="ECO:0007669"/>
    <property type="project" value="InterPro"/>
</dbReference>
<dbReference type="AlphaFoldDB" id="A0A7M5UYA8"/>
<dbReference type="InterPro" id="IPR001314">
    <property type="entry name" value="Peptidase_S1A"/>
</dbReference>
<dbReference type="FunFam" id="2.40.10.10:FF:000005">
    <property type="entry name" value="Serine protease 37"/>
    <property type="match status" value="1"/>
</dbReference>
<dbReference type="PANTHER" id="PTHR24252">
    <property type="entry name" value="ACROSIN-RELATED"/>
    <property type="match status" value="1"/>
</dbReference>
<keyword evidence="5" id="KW-1185">Reference proteome</keyword>
<accession>A0A7M5UYA8</accession>
<reference evidence="4" key="1">
    <citation type="submission" date="2021-01" db="UniProtKB">
        <authorList>
            <consortium name="EnsemblMetazoa"/>
        </authorList>
    </citation>
    <scope>IDENTIFICATION</scope>
</reference>
<protein>
    <recommendedName>
        <fullName evidence="3">Peptidase S1 domain-containing protein</fullName>
    </recommendedName>
</protein>
<evidence type="ECO:0000313" key="4">
    <source>
        <dbReference type="EnsemblMetazoa" id="CLYHEMP006356.1"/>
    </source>
</evidence>
<dbReference type="Gene3D" id="2.40.10.10">
    <property type="entry name" value="Trypsin-like serine proteases"/>
    <property type="match status" value="1"/>
</dbReference>
<organism evidence="4 5">
    <name type="scientific">Clytia hemisphaerica</name>
    <dbReference type="NCBI Taxonomy" id="252671"/>
    <lineage>
        <taxon>Eukaryota</taxon>
        <taxon>Metazoa</taxon>
        <taxon>Cnidaria</taxon>
        <taxon>Hydrozoa</taxon>
        <taxon>Hydroidolina</taxon>
        <taxon>Leptothecata</taxon>
        <taxon>Obeliida</taxon>
        <taxon>Clytiidae</taxon>
        <taxon>Clytia</taxon>
    </lineage>
</organism>
<feature type="signal peptide" evidence="2">
    <location>
        <begin position="1"/>
        <end position="20"/>
    </location>
</feature>